<evidence type="ECO:0000313" key="3">
    <source>
        <dbReference type="Proteomes" id="UP000241436"/>
    </source>
</evidence>
<evidence type="ECO:0008006" key="4">
    <source>
        <dbReference type="Google" id="ProtNLM"/>
    </source>
</evidence>
<comment type="caution">
    <text evidence="2">The sequence shown here is derived from an EMBL/GenBank/DDBJ whole genome shotgun (WGS) entry which is preliminary data.</text>
</comment>
<dbReference type="NCBIfam" id="NF033572">
    <property type="entry name" value="transpos_ISKra4"/>
    <property type="match status" value="1"/>
</dbReference>
<dbReference type="EMBL" id="NVQC01000028">
    <property type="protein sequence ID" value="PTL35255.1"/>
    <property type="molecule type" value="Genomic_DNA"/>
</dbReference>
<keyword evidence="3" id="KW-1185">Reference proteome</keyword>
<comment type="similarity">
    <text evidence="1">Belongs to the UPF0236 family.</text>
</comment>
<gene>
    <name evidence="2" type="ORF">CLG94_11195</name>
</gene>
<reference evidence="3" key="2">
    <citation type="journal article" date="2018" name="Environ. Microbiol.">
        <title>Bloom of a denitrifying methanotroph, 'Candidatus Methylomirabilis limnetica', in a deep stratified lake.</title>
        <authorList>
            <person name="Graf J.S."/>
            <person name="Mayr M.J."/>
            <person name="Marchant H.K."/>
            <person name="Tienken D."/>
            <person name="Hach P.F."/>
            <person name="Brand A."/>
            <person name="Schubert C.J."/>
            <person name="Kuypers M.M."/>
            <person name="Milucka J."/>
        </authorList>
    </citation>
    <scope>NUCLEOTIDE SEQUENCE [LARGE SCALE GENOMIC DNA]</scope>
    <source>
        <strain evidence="3">Zug</strain>
    </source>
</reference>
<reference evidence="2 3" key="1">
    <citation type="submission" date="2017-09" db="EMBL/GenBank/DDBJ databases">
        <title>Bloom of a denitrifying methanotroph, Candidatus Methylomirabilis limnetica, in a deep stratified lake.</title>
        <authorList>
            <person name="Graf J.S."/>
            <person name="Marchant H.K."/>
            <person name="Tienken D."/>
            <person name="Hach P.F."/>
            <person name="Brand A."/>
            <person name="Schubert C.J."/>
            <person name="Kuypers M.M."/>
            <person name="Milucka J."/>
        </authorList>
    </citation>
    <scope>NUCLEOTIDE SEQUENCE [LARGE SCALE GENOMIC DNA]</scope>
    <source>
        <strain evidence="2 3">Zug</strain>
    </source>
</reference>
<dbReference type="Pfam" id="PF06782">
    <property type="entry name" value="UPF0236"/>
    <property type="match status" value="1"/>
</dbReference>
<sequence length="305" mass="33867">MSKDPWVVYPGNPQGRHIREQGAKGCELVTVEEGSIATDGKVIPLFSPVPKLYIAIDGTGVPVVPSETEGRKGKQTPIAKTREAKLGCVFTQTQLDQKGFPIRDEDSTTYVGAIETAEEFGKRIYAEAVRRGVTRAQKVILLGDGAVWIRGIGDEHFPNAIHVVDLFHALEHLWTIGKLVYGSTGEEVTRWFKKQKDELKEGDVKKVIAAIKRLQPQNPSVWGEVQKTVGYFETNQDRMLYAEWIKQGLFVGSGVIEAGCKTIVGQRLKQSGMRWTVRGANAIIALRCCQISGRWEEFWGNRATG</sequence>
<dbReference type="InterPro" id="IPR009620">
    <property type="entry name" value="UPF0236"/>
</dbReference>
<protein>
    <recommendedName>
        <fullName evidence="4">ISKra4 family transposase</fullName>
    </recommendedName>
</protein>
<evidence type="ECO:0000256" key="1">
    <source>
        <dbReference type="ARBA" id="ARBA00006539"/>
    </source>
</evidence>
<dbReference type="Proteomes" id="UP000241436">
    <property type="component" value="Unassembled WGS sequence"/>
</dbReference>
<proteinExistence type="inferred from homology"/>
<dbReference type="AlphaFoldDB" id="A0A2T4TVX3"/>
<name>A0A2T4TVX3_9BACT</name>
<organism evidence="2 3">
    <name type="scientific">Candidatus Methylomirabilis limnetica</name>
    <dbReference type="NCBI Taxonomy" id="2033718"/>
    <lineage>
        <taxon>Bacteria</taxon>
        <taxon>Candidatus Methylomirabilota</taxon>
        <taxon>Candidatus Methylomirabilia</taxon>
        <taxon>Candidatus Methylomirabilales</taxon>
        <taxon>Candidatus Methylomirabilaceae</taxon>
        <taxon>Candidatus Methylomirabilis</taxon>
    </lineage>
</organism>
<evidence type="ECO:0000313" key="2">
    <source>
        <dbReference type="EMBL" id="PTL35255.1"/>
    </source>
</evidence>
<accession>A0A2T4TVX3</accession>